<accession>A0A382VI74</accession>
<dbReference type="GO" id="GO:0030288">
    <property type="term" value="C:outer membrane-bounded periplasmic space"/>
    <property type="evidence" value="ECO:0007669"/>
    <property type="project" value="InterPro"/>
</dbReference>
<feature type="non-terminal residue" evidence="1">
    <location>
        <position position="78"/>
    </location>
</feature>
<proteinExistence type="predicted"/>
<reference evidence="1" key="1">
    <citation type="submission" date="2018-05" db="EMBL/GenBank/DDBJ databases">
        <authorList>
            <person name="Lanie J.A."/>
            <person name="Ng W.-L."/>
            <person name="Kazmierczak K.M."/>
            <person name="Andrzejewski T.M."/>
            <person name="Davidsen T.M."/>
            <person name="Wayne K.J."/>
            <person name="Tettelin H."/>
            <person name="Glass J.I."/>
            <person name="Rusch D."/>
            <person name="Podicherti R."/>
            <person name="Tsui H.-C.T."/>
            <person name="Winkler M.E."/>
        </authorList>
    </citation>
    <scope>NUCLEOTIDE SEQUENCE</scope>
</reference>
<sequence>MVECVEDPKQVMLPTFEKLMNLPPAKIMPIVAVYSFTDQTGARKRRDSIADFSSAVTQGAATLLIDALKAAGNGTWFR</sequence>
<dbReference type="InterPro" id="IPR005534">
    <property type="entry name" value="Curli_assmbl/transp-comp_CsgG"/>
</dbReference>
<name>A0A382VI74_9ZZZZ</name>
<protein>
    <submittedName>
        <fullName evidence="1">Uncharacterized protein</fullName>
    </submittedName>
</protein>
<dbReference type="AlphaFoldDB" id="A0A382VI74"/>
<dbReference type="EMBL" id="UINC01152184">
    <property type="protein sequence ID" value="SVD46232.1"/>
    <property type="molecule type" value="Genomic_DNA"/>
</dbReference>
<organism evidence="1">
    <name type="scientific">marine metagenome</name>
    <dbReference type="NCBI Taxonomy" id="408172"/>
    <lineage>
        <taxon>unclassified sequences</taxon>
        <taxon>metagenomes</taxon>
        <taxon>ecological metagenomes</taxon>
    </lineage>
</organism>
<dbReference type="Pfam" id="PF03783">
    <property type="entry name" value="CsgG"/>
    <property type="match status" value="1"/>
</dbReference>
<dbReference type="Gene3D" id="3.40.50.10610">
    <property type="entry name" value="ABC-type transport auxiliary lipoprotein component"/>
    <property type="match status" value="1"/>
</dbReference>
<gene>
    <name evidence="1" type="ORF">METZ01_LOCUS399086</name>
</gene>
<evidence type="ECO:0000313" key="1">
    <source>
        <dbReference type="EMBL" id="SVD46232.1"/>
    </source>
</evidence>